<dbReference type="GO" id="GO:0044281">
    <property type="term" value="P:small molecule metabolic process"/>
    <property type="evidence" value="ECO:0007669"/>
    <property type="project" value="UniProtKB-ARBA"/>
</dbReference>
<dbReference type="PANTHER" id="PTHR46566">
    <property type="entry name" value="1-PHOSPHOFRUCTOKINASE-RELATED"/>
    <property type="match status" value="1"/>
</dbReference>
<dbReference type="SUPFAM" id="SSF53613">
    <property type="entry name" value="Ribokinase-like"/>
    <property type="match status" value="1"/>
</dbReference>
<dbReference type="InterPro" id="IPR029056">
    <property type="entry name" value="Ribokinase-like"/>
</dbReference>
<sequence length="303" mass="32288">MIYTVTFNPALDYIMYMDGLREGEVNRVRASKILCGGKGVNVSWVLHNLGVESVALGFIAGFTGEEIDRLLRAHGCKTDFVRLPEGLSRINVKLVADRESDLNAPGPQVQNIEPFLEKLDGLTGKDTLVLAGSLPAELPRDTYERVLACAGKARCVVDTTGEALRAVLKYRPFLIKPNHHELGELFGKALERTEEIAACARKLQEEGARNVLVSMAGAGALMAGEDGKIYRCAAPKGTVRGSTGAGDSMVAGFLAGYQESGSLSHAFRMGVAAGSASAFSEELATRGEVDALLGTLRDITAES</sequence>
<evidence type="ECO:0000256" key="5">
    <source>
        <dbReference type="ARBA" id="ARBA00022840"/>
    </source>
</evidence>
<keyword evidence="5 6" id="KW-0067">ATP-binding</keyword>
<evidence type="ECO:0000256" key="3">
    <source>
        <dbReference type="ARBA" id="ARBA00022741"/>
    </source>
</evidence>
<dbReference type="PIRSF" id="PIRSF000535">
    <property type="entry name" value="1PFK/6PFK/LacC"/>
    <property type="match status" value="1"/>
</dbReference>
<evidence type="ECO:0000256" key="1">
    <source>
        <dbReference type="ARBA" id="ARBA00005380"/>
    </source>
</evidence>
<dbReference type="InterPro" id="IPR017583">
    <property type="entry name" value="Tagatose/fructose_Pkinase"/>
</dbReference>
<evidence type="ECO:0000256" key="2">
    <source>
        <dbReference type="ARBA" id="ARBA00022679"/>
    </source>
</evidence>
<keyword evidence="4" id="KW-0418">Kinase</keyword>
<proteinExistence type="inferred from homology"/>
<evidence type="ECO:0000256" key="4">
    <source>
        <dbReference type="ARBA" id="ARBA00022777"/>
    </source>
</evidence>
<comment type="pathway">
    <text evidence="6">Carbohydrate metabolism; D-tagatose 6-phosphate degradation; D-glyceraldehyde 3-phosphate and glycerone phosphate from D-tagatose 6-phosphate: step 1/2.</text>
</comment>
<dbReference type="FunFam" id="3.40.1190.20:FF:000001">
    <property type="entry name" value="Phosphofructokinase"/>
    <property type="match status" value="1"/>
</dbReference>
<protein>
    <recommendedName>
        <fullName evidence="6">Tagatose-6-phosphate kinase</fullName>
        <ecNumber evidence="6">2.7.1.144</ecNumber>
    </recommendedName>
</protein>
<comment type="similarity">
    <text evidence="1">Belongs to the carbohydrate kinase pfkB family.</text>
</comment>
<comment type="catalytic activity">
    <reaction evidence="6">
        <text>D-tagatofuranose 6-phosphate + ATP = D-tagatofuranose 1,6-bisphosphate + ADP + H(+)</text>
        <dbReference type="Rhea" id="RHEA:12420"/>
        <dbReference type="ChEBI" id="CHEBI:15378"/>
        <dbReference type="ChEBI" id="CHEBI:30616"/>
        <dbReference type="ChEBI" id="CHEBI:58694"/>
        <dbReference type="ChEBI" id="CHEBI:58695"/>
        <dbReference type="ChEBI" id="CHEBI:456216"/>
        <dbReference type="EC" id="2.7.1.144"/>
    </reaction>
</comment>
<dbReference type="NCBIfam" id="TIGR03168">
    <property type="entry name" value="1-PFK"/>
    <property type="match status" value="1"/>
</dbReference>
<evidence type="ECO:0000256" key="6">
    <source>
        <dbReference type="PIRNR" id="PIRNR000535"/>
    </source>
</evidence>
<keyword evidence="6" id="KW-0423">Lactose metabolism</keyword>
<dbReference type="InterPro" id="IPR011611">
    <property type="entry name" value="PfkB_dom"/>
</dbReference>
<evidence type="ECO:0000313" key="8">
    <source>
        <dbReference type="EMBL" id="XCC61333.1"/>
    </source>
</evidence>
<dbReference type="NCBIfam" id="TIGR03828">
    <property type="entry name" value="pfkB"/>
    <property type="match status" value="1"/>
</dbReference>
<reference evidence="8" key="1">
    <citation type="submission" date="2023-02" db="EMBL/GenBank/DDBJ databases">
        <title>Gut commensal Christensenella minuta modulates host metabolism via a new class of secondary bile acids.</title>
        <authorList>
            <person name="Liu C."/>
        </authorList>
    </citation>
    <scope>NUCLEOTIDE SEQUENCE</scope>
    <source>
        <strain evidence="8">CA70</strain>
    </source>
</reference>
<dbReference type="Gene3D" id="3.40.1190.20">
    <property type="match status" value="1"/>
</dbReference>
<keyword evidence="3 6" id="KW-0547">Nucleotide-binding</keyword>
<dbReference type="AlphaFoldDB" id="A0AAU8A6T8"/>
<dbReference type="GO" id="GO:0008662">
    <property type="term" value="F:1-phosphofructokinase activity"/>
    <property type="evidence" value="ECO:0007669"/>
    <property type="project" value="InterPro"/>
</dbReference>
<dbReference type="EC" id="2.7.1.144" evidence="6"/>
<dbReference type="InterPro" id="IPR022463">
    <property type="entry name" value="1-PFruKinase"/>
</dbReference>
<dbReference type="RefSeq" id="WP_079546498.1">
    <property type="nucleotide sequence ID" value="NZ_CP117826.1"/>
</dbReference>
<gene>
    <name evidence="8" type="primary">pfkB</name>
    <name evidence="8" type="ORF">PUP29_07270</name>
</gene>
<accession>A0AAU8A6T8</accession>
<dbReference type="PANTHER" id="PTHR46566:SF1">
    <property type="entry name" value="1-PHOSPHOFRUCTOKINASE"/>
    <property type="match status" value="1"/>
</dbReference>
<keyword evidence="2 6" id="KW-0808">Transferase</keyword>
<name>A0AAU8A6T8_9FIRM</name>
<comment type="similarity">
    <text evidence="6">Belongs to the carbohydrate kinase PfkB family. LacC subfamily.</text>
</comment>
<dbReference type="GO" id="GO:0009024">
    <property type="term" value="F:tagatose-6-phosphate kinase activity"/>
    <property type="evidence" value="ECO:0007669"/>
    <property type="project" value="UniProtKB-EC"/>
</dbReference>
<dbReference type="GO" id="GO:0005829">
    <property type="term" value="C:cytosol"/>
    <property type="evidence" value="ECO:0007669"/>
    <property type="project" value="TreeGrafter"/>
</dbReference>
<dbReference type="EMBL" id="CP117826">
    <property type="protein sequence ID" value="XCC61333.1"/>
    <property type="molecule type" value="Genomic_DNA"/>
</dbReference>
<feature type="domain" description="Carbohydrate kinase PfkB" evidence="7">
    <location>
        <begin position="11"/>
        <end position="281"/>
    </location>
</feature>
<organism evidence="8">
    <name type="scientific">Christensenella massiliensis</name>
    <dbReference type="NCBI Taxonomy" id="1805714"/>
    <lineage>
        <taxon>Bacteria</taxon>
        <taxon>Bacillati</taxon>
        <taxon>Bacillota</taxon>
        <taxon>Clostridia</taxon>
        <taxon>Christensenellales</taxon>
        <taxon>Christensenellaceae</taxon>
        <taxon>Christensenella</taxon>
    </lineage>
</organism>
<dbReference type="CDD" id="cd01164">
    <property type="entry name" value="FruK_PfkB_like"/>
    <property type="match status" value="1"/>
</dbReference>
<evidence type="ECO:0000259" key="7">
    <source>
        <dbReference type="Pfam" id="PF00294"/>
    </source>
</evidence>
<dbReference type="GO" id="GO:0016052">
    <property type="term" value="P:carbohydrate catabolic process"/>
    <property type="evidence" value="ECO:0007669"/>
    <property type="project" value="UniProtKB-ARBA"/>
</dbReference>
<dbReference type="Pfam" id="PF00294">
    <property type="entry name" value="PfkB"/>
    <property type="match status" value="1"/>
</dbReference>
<dbReference type="GO" id="GO:0005524">
    <property type="term" value="F:ATP binding"/>
    <property type="evidence" value="ECO:0007669"/>
    <property type="project" value="UniProtKB-KW"/>
</dbReference>
<dbReference type="GO" id="GO:0005988">
    <property type="term" value="P:lactose metabolic process"/>
    <property type="evidence" value="ECO:0007669"/>
    <property type="project" value="UniProtKB-KW"/>
</dbReference>